<sequence length="34" mass="4008">METTTELVNRTKDIMLQKGIYYRPPTIQPPDRSN</sequence>
<name>A0ABT9ZBB6_9BACI</name>
<protein>
    <submittedName>
        <fullName evidence="1">Uncharacterized protein</fullName>
    </submittedName>
</protein>
<comment type="caution">
    <text evidence="1">The sequence shown here is derived from an EMBL/GenBank/DDBJ whole genome shotgun (WGS) entry which is preliminary data.</text>
</comment>
<gene>
    <name evidence="1" type="ORF">J2S19_000367</name>
</gene>
<accession>A0ABT9ZBB6</accession>
<reference evidence="1 2" key="1">
    <citation type="submission" date="2023-07" db="EMBL/GenBank/DDBJ databases">
        <title>Genomic Encyclopedia of Type Strains, Phase IV (KMG-IV): sequencing the most valuable type-strain genomes for metagenomic binning, comparative biology and taxonomic classification.</title>
        <authorList>
            <person name="Goeker M."/>
        </authorList>
    </citation>
    <scope>NUCLEOTIDE SEQUENCE [LARGE SCALE GENOMIC DNA]</scope>
    <source>
        <strain evidence="1 2">DSM 29005</strain>
    </source>
</reference>
<dbReference type="EMBL" id="JAUSUD010000001">
    <property type="protein sequence ID" value="MDQ0229117.1"/>
    <property type="molecule type" value="Genomic_DNA"/>
</dbReference>
<keyword evidence="2" id="KW-1185">Reference proteome</keyword>
<evidence type="ECO:0000313" key="2">
    <source>
        <dbReference type="Proteomes" id="UP001234495"/>
    </source>
</evidence>
<organism evidence="1 2">
    <name type="scientific">Metabacillus malikii</name>
    <dbReference type="NCBI Taxonomy" id="1504265"/>
    <lineage>
        <taxon>Bacteria</taxon>
        <taxon>Bacillati</taxon>
        <taxon>Bacillota</taxon>
        <taxon>Bacilli</taxon>
        <taxon>Bacillales</taxon>
        <taxon>Bacillaceae</taxon>
        <taxon>Metabacillus</taxon>
    </lineage>
</organism>
<evidence type="ECO:0000313" key="1">
    <source>
        <dbReference type="EMBL" id="MDQ0229117.1"/>
    </source>
</evidence>
<proteinExistence type="predicted"/>
<dbReference type="Proteomes" id="UP001234495">
    <property type="component" value="Unassembled WGS sequence"/>
</dbReference>